<evidence type="ECO:0000256" key="2">
    <source>
        <dbReference type="ARBA" id="ARBA00005709"/>
    </source>
</evidence>
<keyword evidence="6" id="KW-0966">Cell projection</keyword>
<keyword evidence="7" id="KW-1185">Reference proteome</keyword>
<dbReference type="RefSeq" id="WP_385937459.1">
    <property type="nucleotide sequence ID" value="NZ_JBHSOZ010000002.1"/>
</dbReference>
<dbReference type="Pfam" id="PF00700">
    <property type="entry name" value="Flagellin_C"/>
    <property type="match status" value="1"/>
</dbReference>
<dbReference type="InterPro" id="IPR001029">
    <property type="entry name" value="Flagellin_N"/>
</dbReference>
<dbReference type="EMBL" id="JBHSOZ010000002">
    <property type="protein sequence ID" value="MFC5711357.1"/>
    <property type="molecule type" value="Genomic_DNA"/>
</dbReference>
<reference evidence="7" key="1">
    <citation type="journal article" date="2019" name="Int. J. Syst. Evol. Microbiol.">
        <title>The Global Catalogue of Microorganisms (GCM) 10K type strain sequencing project: providing services to taxonomists for standard genome sequencing and annotation.</title>
        <authorList>
            <consortium name="The Broad Institute Genomics Platform"/>
            <consortium name="The Broad Institute Genome Sequencing Center for Infectious Disease"/>
            <person name="Wu L."/>
            <person name="Ma J."/>
        </authorList>
    </citation>
    <scope>NUCLEOTIDE SEQUENCE [LARGE SCALE GENOMIC DNA]</scope>
    <source>
        <strain evidence="7">CECT 7184</strain>
    </source>
</reference>
<keyword evidence="6" id="KW-0969">Cilium</keyword>
<evidence type="ECO:0000313" key="7">
    <source>
        <dbReference type="Proteomes" id="UP001596142"/>
    </source>
</evidence>
<dbReference type="Proteomes" id="UP001596142">
    <property type="component" value="Unassembled WGS sequence"/>
</dbReference>
<evidence type="ECO:0000256" key="3">
    <source>
        <dbReference type="ARBA" id="ARBA00023143"/>
    </source>
</evidence>
<evidence type="ECO:0000313" key="6">
    <source>
        <dbReference type="EMBL" id="MFC5711357.1"/>
    </source>
</evidence>
<feature type="domain" description="Flagellin N-terminal" evidence="4">
    <location>
        <begin position="6"/>
        <end position="140"/>
    </location>
</feature>
<dbReference type="PANTHER" id="PTHR42792:SF1">
    <property type="entry name" value="FLAGELLAR HOOK-ASSOCIATED PROTEIN 3"/>
    <property type="match status" value="1"/>
</dbReference>
<keyword evidence="6" id="KW-0282">Flagellum</keyword>
<comment type="caution">
    <text evidence="6">The sequence shown here is derived from an EMBL/GenBank/DDBJ whole genome shotgun (WGS) entry which is preliminary data.</text>
</comment>
<comment type="subcellular location">
    <subcellularLocation>
        <location evidence="1">Bacterial flagellum</location>
    </subcellularLocation>
</comment>
<dbReference type="SUPFAM" id="SSF64518">
    <property type="entry name" value="Phase 1 flagellin"/>
    <property type="match status" value="1"/>
</dbReference>
<evidence type="ECO:0000259" key="5">
    <source>
        <dbReference type="Pfam" id="PF00700"/>
    </source>
</evidence>
<dbReference type="InterPro" id="IPR046358">
    <property type="entry name" value="Flagellin_C"/>
</dbReference>
<dbReference type="PANTHER" id="PTHR42792">
    <property type="entry name" value="FLAGELLIN"/>
    <property type="match status" value="1"/>
</dbReference>
<dbReference type="Pfam" id="PF00669">
    <property type="entry name" value="Flagellin_N"/>
    <property type="match status" value="1"/>
</dbReference>
<keyword evidence="3" id="KW-0975">Bacterial flagellum</keyword>
<accession>A0ABW0YIT7</accession>
<dbReference type="Gene3D" id="1.20.1330.10">
    <property type="entry name" value="f41 fragment of flagellin, N-terminal domain"/>
    <property type="match status" value="1"/>
</dbReference>
<dbReference type="InterPro" id="IPR001492">
    <property type="entry name" value="Flagellin"/>
</dbReference>
<dbReference type="NCBIfam" id="TIGR02550">
    <property type="entry name" value="flagell_flgL"/>
    <property type="match status" value="1"/>
</dbReference>
<gene>
    <name evidence="6" type="primary">flgL</name>
    <name evidence="6" type="ORF">ACFPU1_01035</name>
</gene>
<comment type="similarity">
    <text evidence="2">Belongs to the bacterial flagellin family.</text>
</comment>
<dbReference type="InterPro" id="IPR013384">
    <property type="entry name" value="Flagell_FlgL"/>
</dbReference>
<proteinExistence type="inferred from homology"/>
<evidence type="ECO:0000259" key="4">
    <source>
        <dbReference type="Pfam" id="PF00669"/>
    </source>
</evidence>
<name>A0ABW0YIT7_9BACI</name>
<evidence type="ECO:0000256" key="1">
    <source>
        <dbReference type="ARBA" id="ARBA00004365"/>
    </source>
</evidence>
<feature type="domain" description="Flagellin C-terminal" evidence="5">
    <location>
        <begin position="304"/>
        <end position="381"/>
    </location>
</feature>
<protein>
    <submittedName>
        <fullName evidence="6">Flagellar hook-associated protein FlgL</fullName>
    </submittedName>
</protein>
<organism evidence="6 7">
    <name type="scientific">Thalassorhabdus alkalitolerans</name>
    <dbReference type="NCBI Taxonomy" id="2282697"/>
    <lineage>
        <taxon>Bacteria</taxon>
        <taxon>Bacillati</taxon>
        <taxon>Bacillota</taxon>
        <taxon>Bacilli</taxon>
        <taxon>Bacillales</taxon>
        <taxon>Bacillaceae</taxon>
        <taxon>Thalassorhabdus</taxon>
    </lineage>
</organism>
<sequence length="386" mass="43527">MRVTQSMLAHNSLGHIHKGYNNLGNIMDQLSTGKKITRASQDPVVAMNGMRYRTQVTEVEQFKRNLSEVYNWMESSDSALDTSTQAMHRIRELAIQASNDTYESGQRANMASEIEQLLEHLASIANTKTNNKYIFNGTNTTNPPVDMDLMNLEPGVLSAPGANQDLYEISYNGEIYRYDPEAGEPLHYVNINEDEDDYIILENESFTYHFQAPVTNEQGVVQPGETEEQTQNLRAEDFIVSQRNAVSTNTQNVDIELMKGINIPVNSNPQKVFSNALFGDIKHLTRVLEDPTTKGSDISSLIGSLDKHIDNMVNERAELGARINRVEMMDTRLNEQEVIAKRILSDNEDADLEKVIIDLQMQENVHRAAMAAGARIMQPTLMDFLR</sequence>